<dbReference type="RefSeq" id="WP_093322984.1">
    <property type="nucleotide sequence ID" value="NZ_FOSZ01000003.1"/>
</dbReference>
<evidence type="ECO:0000313" key="2">
    <source>
        <dbReference type="Proteomes" id="UP000198851"/>
    </source>
</evidence>
<dbReference type="AlphaFoldDB" id="A0A1I4DBC2"/>
<proteinExistence type="predicted"/>
<sequence length="137" mass="15599">MSDDLKDLQLITQSKYQKAQASMQVVQMEEARLRGLLAELTEKENAGRDALAEDSALQRTGGDVNWLRWVAHSRRILNLQLANVLVRKEAAFRRLQAEFGKADVMDRLVEEEAHNKRAERQAKLINSILDLSLVSDQ</sequence>
<dbReference type="EMBL" id="FOSZ01000003">
    <property type="protein sequence ID" value="SFK91104.1"/>
    <property type="molecule type" value="Genomic_DNA"/>
</dbReference>
<keyword evidence="2" id="KW-1185">Reference proteome</keyword>
<dbReference type="OrthoDB" id="7861976at2"/>
<evidence type="ECO:0008006" key="3">
    <source>
        <dbReference type="Google" id="ProtNLM"/>
    </source>
</evidence>
<organism evidence="1 2">
    <name type="scientific">Shimia haliotis</name>
    <dbReference type="NCBI Taxonomy" id="1280847"/>
    <lineage>
        <taxon>Bacteria</taxon>
        <taxon>Pseudomonadati</taxon>
        <taxon>Pseudomonadota</taxon>
        <taxon>Alphaproteobacteria</taxon>
        <taxon>Rhodobacterales</taxon>
        <taxon>Roseobacteraceae</taxon>
    </lineage>
</organism>
<gene>
    <name evidence="1" type="ORF">SAMN04488036_10372</name>
</gene>
<evidence type="ECO:0000313" key="1">
    <source>
        <dbReference type="EMBL" id="SFK91104.1"/>
    </source>
</evidence>
<name>A0A1I4DBC2_9RHOB</name>
<protein>
    <recommendedName>
        <fullName evidence="3">Flagellar FliJ protein</fullName>
    </recommendedName>
</protein>
<dbReference type="Proteomes" id="UP000198851">
    <property type="component" value="Unassembled WGS sequence"/>
</dbReference>
<reference evidence="2" key="1">
    <citation type="submission" date="2016-10" db="EMBL/GenBank/DDBJ databases">
        <authorList>
            <person name="Varghese N."/>
            <person name="Submissions S."/>
        </authorList>
    </citation>
    <scope>NUCLEOTIDE SEQUENCE [LARGE SCALE GENOMIC DNA]</scope>
    <source>
        <strain evidence="2">DSM 28453</strain>
    </source>
</reference>
<dbReference type="STRING" id="1280847.SAMN04488036_10372"/>
<accession>A0A1I4DBC2</accession>